<evidence type="ECO:0000313" key="3">
    <source>
        <dbReference type="Proteomes" id="UP000488299"/>
    </source>
</evidence>
<evidence type="ECO:0000313" key="2">
    <source>
        <dbReference type="EMBL" id="KAB7729196.1"/>
    </source>
</evidence>
<evidence type="ECO:0000256" key="1">
    <source>
        <dbReference type="SAM" id="SignalP"/>
    </source>
</evidence>
<dbReference type="Proteomes" id="UP000488299">
    <property type="component" value="Unassembled WGS sequence"/>
</dbReference>
<dbReference type="PROSITE" id="PS51257">
    <property type="entry name" value="PROKAR_LIPOPROTEIN"/>
    <property type="match status" value="1"/>
</dbReference>
<organism evidence="2 3">
    <name type="scientific">Rudanella paleaurantiibacter</name>
    <dbReference type="NCBI Taxonomy" id="2614655"/>
    <lineage>
        <taxon>Bacteria</taxon>
        <taxon>Pseudomonadati</taxon>
        <taxon>Bacteroidota</taxon>
        <taxon>Cytophagia</taxon>
        <taxon>Cytophagales</taxon>
        <taxon>Cytophagaceae</taxon>
        <taxon>Rudanella</taxon>
    </lineage>
</organism>
<accession>A0A7J5TZ67</accession>
<proteinExistence type="predicted"/>
<reference evidence="2 3" key="1">
    <citation type="submission" date="2019-10" db="EMBL/GenBank/DDBJ databases">
        <title>Rudanella paleaurantiibacter sp. nov., isolated from sludge.</title>
        <authorList>
            <person name="Xu S.Q."/>
        </authorList>
    </citation>
    <scope>NUCLEOTIDE SEQUENCE [LARGE SCALE GENOMIC DNA]</scope>
    <source>
        <strain evidence="2 3">HX-22-17</strain>
    </source>
</reference>
<keyword evidence="3" id="KW-1185">Reference proteome</keyword>
<dbReference type="EMBL" id="WELI01000006">
    <property type="protein sequence ID" value="KAB7729196.1"/>
    <property type="molecule type" value="Genomic_DNA"/>
</dbReference>
<dbReference type="RefSeq" id="WP_152125301.1">
    <property type="nucleotide sequence ID" value="NZ_WELI01000006.1"/>
</dbReference>
<feature type="signal peptide" evidence="1">
    <location>
        <begin position="1"/>
        <end position="21"/>
    </location>
</feature>
<name>A0A7J5TZ67_9BACT</name>
<keyword evidence="1" id="KW-0732">Signal</keyword>
<comment type="caution">
    <text evidence="2">The sequence shown here is derived from an EMBL/GenBank/DDBJ whole genome shotgun (WGS) entry which is preliminary data.</text>
</comment>
<protein>
    <recommendedName>
        <fullName evidence="4">LPS export ABC transporter periplasmic protein LptC</fullName>
    </recommendedName>
</protein>
<gene>
    <name evidence="2" type="ORF">F5984_16285</name>
</gene>
<feature type="chain" id="PRO_5029813584" description="LPS export ABC transporter periplasmic protein LptC" evidence="1">
    <location>
        <begin position="22"/>
        <end position="189"/>
    </location>
</feature>
<evidence type="ECO:0008006" key="4">
    <source>
        <dbReference type="Google" id="ProtNLM"/>
    </source>
</evidence>
<sequence>MKFLVCLLLSFVFLGCENASSKLPTEPVYYDVAGYVSGQIEKLTAQKPTVEKSTFISGQTNLQTTAQIDWAKELELFKQADINKPAFRTSYTITRPDSLTYEYKLKSTEDKLTVRSLRVQLDSVTRQPIQIQAVLKTENPLYMSERHLVLISGSQPRQGWGVHSYQIEGFQQLTYFDRNNFRVNGHISR</sequence>
<dbReference type="AlphaFoldDB" id="A0A7J5TZ67"/>